<evidence type="ECO:0000256" key="1">
    <source>
        <dbReference type="PROSITE-ProRule" id="PRU00023"/>
    </source>
</evidence>
<dbReference type="Gene3D" id="1.25.40.20">
    <property type="entry name" value="Ankyrin repeat-containing domain"/>
    <property type="match status" value="2"/>
</dbReference>
<accession>A0AB34FC99</accession>
<protein>
    <recommendedName>
        <fullName evidence="2">Endonuclease/exonuclease/phosphatase domain-containing protein</fullName>
    </recommendedName>
</protein>
<dbReference type="PROSITE" id="PS50088">
    <property type="entry name" value="ANK_REPEAT"/>
    <property type="match status" value="3"/>
</dbReference>
<organism evidence="3 4">
    <name type="scientific">Purpureocillium lavendulum</name>
    <dbReference type="NCBI Taxonomy" id="1247861"/>
    <lineage>
        <taxon>Eukaryota</taxon>
        <taxon>Fungi</taxon>
        <taxon>Dikarya</taxon>
        <taxon>Ascomycota</taxon>
        <taxon>Pezizomycotina</taxon>
        <taxon>Sordariomycetes</taxon>
        <taxon>Hypocreomycetidae</taxon>
        <taxon>Hypocreales</taxon>
        <taxon>Ophiocordycipitaceae</taxon>
        <taxon>Purpureocillium</taxon>
    </lineage>
</organism>
<dbReference type="SUPFAM" id="SSF56219">
    <property type="entry name" value="DNase I-like"/>
    <property type="match status" value="1"/>
</dbReference>
<dbReference type="Gene3D" id="3.60.10.10">
    <property type="entry name" value="Endonuclease/exonuclease/phosphatase"/>
    <property type="match status" value="1"/>
</dbReference>
<dbReference type="InterPro" id="IPR036770">
    <property type="entry name" value="Ankyrin_rpt-contain_sf"/>
</dbReference>
<name>A0AB34FC99_9HYPO</name>
<dbReference type="PROSITE" id="PS50297">
    <property type="entry name" value="ANK_REP_REGION"/>
    <property type="match status" value="3"/>
</dbReference>
<feature type="repeat" description="ANK" evidence="1">
    <location>
        <begin position="128"/>
        <end position="160"/>
    </location>
</feature>
<dbReference type="PANTHER" id="PTHR46899">
    <property type="entry name" value="PROTEIN PHOSPHATASE 1 REGULATORY SUBUNIT 27"/>
    <property type="match status" value="1"/>
</dbReference>
<gene>
    <name evidence="3" type="ORF">O9K51_10979</name>
</gene>
<dbReference type="EMBL" id="JAQHRD010000021">
    <property type="protein sequence ID" value="KAJ6436497.1"/>
    <property type="molecule type" value="Genomic_DNA"/>
</dbReference>
<dbReference type="InterPro" id="IPR036691">
    <property type="entry name" value="Endo/exonu/phosph_ase_sf"/>
</dbReference>
<dbReference type="PRINTS" id="PR01415">
    <property type="entry name" value="ANKYRIN"/>
</dbReference>
<dbReference type="GO" id="GO:0003824">
    <property type="term" value="F:catalytic activity"/>
    <property type="evidence" value="ECO:0007669"/>
    <property type="project" value="InterPro"/>
</dbReference>
<dbReference type="InterPro" id="IPR005135">
    <property type="entry name" value="Endo/exonuclease/phosphatase"/>
</dbReference>
<evidence type="ECO:0000259" key="2">
    <source>
        <dbReference type="Pfam" id="PF14529"/>
    </source>
</evidence>
<comment type="caution">
    <text evidence="3">The sequence shown here is derived from an EMBL/GenBank/DDBJ whole genome shotgun (WGS) entry which is preliminary data.</text>
</comment>
<proteinExistence type="predicted"/>
<reference evidence="3" key="1">
    <citation type="submission" date="2023-01" db="EMBL/GenBank/DDBJ databases">
        <title>The growth and conidiation of Purpureocillium lavendulum are regulated by nitrogen source and histone H3K14 acetylation.</title>
        <authorList>
            <person name="Tang P."/>
            <person name="Han J."/>
            <person name="Zhang C."/>
            <person name="Tang P."/>
            <person name="Qi F."/>
            <person name="Zhang K."/>
            <person name="Liang L."/>
        </authorList>
    </citation>
    <scope>NUCLEOTIDE SEQUENCE</scope>
    <source>
        <strain evidence="3">YMF1.00683</strain>
    </source>
</reference>
<keyword evidence="4" id="KW-1185">Reference proteome</keyword>
<dbReference type="SUPFAM" id="SSF48403">
    <property type="entry name" value="Ankyrin repeat"/>
    <property type="match status" value="1"/>
</dbReference>
<evidence type="ECO:0000313" key="3">
    <source>
        <dbReference type="EMBL" id="KAJ6436497.1"/>
    </source>
</evidence>
<dbReference type="Pfam" id="PF14529">
    <property type="entry name" value="Exo_endo_phos_2"/>
    <property type="match status" value="1"/>
</dbReference>
<feature type="repeat" description="ANK" evidence="1">
    <location>
        <begin position="95"/>
        <end position="127"/>
    </location>
</feature>
<dbReference type="InterPro" id="IPR002110">
    <property type="entry name" value="Ankyrin_rpt"/>
</dbReference>
<feature type="domain" description="Endonuclease/exonuclease/phosphatase" evidence="2">
    <location>
        <begin position="212"/>
        <end position="278"/>
    </location>
</feature>
<evidence type="ECO:0000313" key="4">
    <source>
        <dbReference type="Proteomes" id="UP001163105"/>
    </source>
</evidence>
<dbReference type="Proteomes" id="UP001163105">
    <property type="component" value="Unassembled WGS sequence"/>
</dbReference>
<dbReference type="InterPro" id="IPR053080">
    <property type="entry name" value="PP1_regulatory_subunit_27"/>
</dbReference>
<keyword evidence="1" id="KW-0040">ANK repeat</keyword>
<dbReference type="Pfam" id="PF12796">
    <property type="entry name" value="Ank_2"/>
    <property type="match status" value="1"/>
</dbReference>
<dbReference type="PANTHER" id="PTHR46899:SF3">
    <property type="entry name" value="PROTEIN PHOSPHATASE 1 REGULATORY SUBUNIT 27"/>
    <property type="match status" value="1"/>
</dbReference>
<dbReference type="SMART" id="SM00248">
    <property type="entry name" value="ANK"/>
    <property type="match status" value="3"/>
</dbReference>
<dbReference type="AlphaFoldDB" id="A0AB34FC99"/>
<sequence>MSDCTKFGRTFPGILHLLWAGRFEAMRQQPGIDMSTSACVTTQKLTLIESEDAERQDKSTETTPPGPLYYAVKLHLTDVAITLITEQNVNETSSLGRSALGMACANGCLAVVDVLLNKGANFTVTTESGLTPVNLASINGHVEVVKLLLENGADITVATKKGWTPLYSASANGHVEVVKLLLEEGADITFASNSGWTPVNSASANGHVDARRQGEAEPIIDLMNEHGLRSLLPRGTRTWQGQDQESTIDLILVTSELADEMITCVPHSTDHGSDHRAIHTTFDVTLPERITTPRLMFKNAPWNSIRARVEDGLRELSWTVDVQAQTDQFMRVVLEAIDHFTPRAEPTPYAKRWWTRDLTQLRQSYAFWRNQARSQRRTTHACPDLERRAKEAAKEYPREAFAHLRAQRPIPAAVAGSYWPRPQVQLAPLQAATTAPIYDPFQKLPSRHALAMLTDLGACGGK</sequence>
<feature type="repeat" description="ANK" evidence="1">
    <location>
        <begin position="161"/>
        <end position="193"/>
    </location>
</feature>